<evidence type="ECO:0000313" key="1">
    <source>
        <dbReference type="EMBL" id="KAJ0174255.1"/>
    </source>
</evidence>
<keyword evidence="2" id="KW-1185">Reference proteome</keyword>
<accession>A0ACC1CRL8</accession>
<sequence>RTVRKDERKYYETLIQNSIQRLMLYPYHLADMIVKGLRITPFIYYVEVVALLIEMEKSYDTMPNFTAADCLRLLGIGRNEYLELVAKARSLGRRGRAKAIRGLLPRVPLNIPMQSWWRVELGYVLEEDVKPLNESEKALIDLLIDRGSQTAGTLDYNVVKTLYRRGLIYLDVPITSVDKVSVPPLKGFVMNRIAGDYFETLLYKVFVSIDEHTSVADLATVLQVECESVKQAVSLYCRLGFANNLKPPPVIPQHPSWKDAVTTHNHQPYRQITPLTFDPSLEEDTIQMEPVLIKQTTPTQQMPTTSTQNYDQAENKTNGGQRVALLFDSTLAAYLMMGNLSPDLKSHAVTLFEVGKLPDESLDSLLMELDKVVADPEIEGEARRYLAAAACLRIALRTLRPKLRPLDLLRCEALHALGAAARARLLATKYRLALSTAPLCREARAGVAAGSLPHIGPSPPETSTPWMRLYLYHVAGYGPPTLLLTKGTHIRAVPRLLLGYSRLTVAWWGAETALEGAGSAAGALPAAAALATANTALRRGPVLLQAVGVRQPAQLRHLMFPPEADTCAESQAIWSKHAGLRRLLKRLRLSRSAGYVTLADIGVPDLGCARPPTTVQLVPPRKKKDVCGIAKPISEASLSSIDSIERSTEEFAKVKHNRLQSPIESHFAVTPTIESKTNSPANGFTSVECGQLLCEELDSLAIDDKSKSKESIASSDDLVPIHSSSTSIEDLKDKDYKSISKESIVELLNDKSVSKESIVDILTEKSVSKESMFEILNDKSVGKVSISEKSIVDDIAPVHKPAKDVDAGQQCQLNDLLSPVEESISMFTQISDKLSEMATEGDSGVDTAHYISDDETCRPEKWTILDLQFGIPLFDEPLCEKICSSIVDRINNLDLLEKIKEDNDFIRSDVLKFVSQCQYYPGEDMGIVKRGTLVPLPRKSLAFENGRISEWSGK</sequence>
<comment type="caution">
    <text evidence="1">The sequence shown here is derived from an EMBL/GenBank/DDBJ whole genome shotgun (WGS) entry which is preliminary data.</text>
</comment>
<evidence type="ECO:0000313" key="2">
    <source>
        <dbReference type="Proteomes" id="UP000824533"/>
    </source>
</evidence>
<dbReference type="EMBL" id="CM034404">
    <property type="protein sequence ID" value="KAJ0174255.1"/>
    <property type="molecule type" value="Genomic_DNA"/>
</dbReference>
<organism evidence="1 2">
    <name type="scientific">Dendrolimus kikuchii</name>
    <dbReference type="NCBI Taxonomy" id="765133"/>
    <lineage>
        <taxon>Eukaryota</taxon>
        <taxon>Metazoa</taxon>
        <taxon>Ecdysozoa</taxon>
        <taxon>Arthropoda</taxon>
        <taxon>Hexapoda</taxon>
        <taxon>Insecta</taxon>
        <taxon>Pterygota</taxon>
        <taxon>Neoptera</taxon>
        <taxon>Endopterygota</taxon>
        <taxon>Lepidoptera</taxon>
        <taxon>Glossata</taxon>
        <taxon>Ditrysia</taxon>
        <taxon>Bombycoidea</taxon>
        <taxon>Lasiocampidae</taxon>
        <taxon>Dendrolimus</taxon>
    </lineage>
</organism>
<reference evidence="1 2" key="1">
    <citation type="journal article" date="2021" name="Front. Genet.">
        <title>Chromosome-Level Genome Assembly Reveals Significant Gene Expansion in the Toll and IMD Signaling Pathways of Dendrolimus kikuchii.</title>
        <authorList>
            <person name="Zhou J."/>
            <person name="Wu P."/>
            <person name="Xiong Z."/>
            <person name="Liu N."/>
            <person name="Zhao N."/>
            <person name="Ji M."/>
            <person name="Qiu Y."/>
            <person name="Yang B."/>
        </authorList>
    </citation>
    <scope>NUCLEOTIDE SEQUENCE [LARGE SCALE GENOMIC DNA]</scope>
    <source>
        <strain evidence="1">Ann1</strain>
    </source>
</reference>
<name>A0ACC1CRL8_9NEOP</name>
<dbReference type="Proteomes" id="UP000824533">
    <property type="component" value="Linkage Group LG18"/>
</dbReference>
<gene>
    <name evidence="1" type="ORF">K1T71_010401</name>
</gene>
<protein>
    <submittedName>
        <fullName evidence="1">Uncharacterized protein</fullName>
    </submittedName>
</protein>
<proteinExistence type="predicted"/>
<feature type="non-terminal residue" evidence="1">
    <location>
        <position position="1"/>
    </location>
</feature>